<sequence>MTRGWLIRGGGIGHLLVREEATCGVVAAQRSAGMAQRYVREVTGQDNALRLHASLGFCRLVDGDEFVALGFQVVDDGGQRVHVYQPKPI</sequence>
<dbReference type="EMBL" id="CP028341">
    <property type="protein sequence ID" value="AVT44535.1"/>
    <property type="molecule type" value="Genomic_DNA"/>
</dbReference>
<dbReference type="Proteomes" id="UP000241454">
    <property type="component" value="Chromosome"/>
</dbReference>
<name>A0A2R4G113_BIFAD</name>
<organism evidence="1 2">
    <name type="scientific">Bifidobacterium adolescentis</name>
    <dbReference type="NCBI Taxonomy" id="1680"/>
    <lineage>
        <taxon>Bacteria</taxon>
        <taxon>Bacillati</taxon>
        <taxon>Actinomycetota</taxon>
        <taxon>Actinomycetes</taxon>
        <taxon>Bifidobacteriales</taxon>
        <taxon>Bifidobacteriaceae</taxon>
        <taxon>Bifidobacterium</taxon>
    </lineage>
</organism>
<evidence type="ECO:0000313" key="1">
    <source>
        <dbReference type="EMBL" id="AVT44535.1"/>
    </source>
</evidence>
<accession>A0A2R4G113</accession>
<evidence type="ECO:0000313" key="2">
    <source>
        <dbReference type="Proteomes" id="UP000241454"/>
    </source>
</evidence>
<gene>
    <name evidence="1" type="ORF">C8077_00350</name>
</gene>
<reference evidence="1 2" key="1">
    <citation type="submission" date="2018-03" db="EMBL/GenBank/DDBJ databases">
        <authorList>
            <person name="Keele B.F."/>
        </authorList>
    </citation>
    <scope>NUCLEOTIDE SEQUENCE [LARGE SCALE GENOMIC DNA]</scope>
    <source>
        <strain evidence="1 2">1-11</strain>
    </source>
</reference>
<proteinExistence type="predicted"/>
<dbReference type="AlphaFoldDB" id="A0A2R4G113"/>
<protein>
    <submittedName>
        <fullName evidence="1">Uncharacterized protein</fullName>
    </submittedName>
</protein>